<evidence type="ECO:0000313" key="4">
    <source>
        <dbReference type="EMBL" id="MBD3847783.1"/>
    </source>
</evidence>
<comment type="similarity">
    <text evidence="1">Belongs to the short-chain dehydrogenases/reductases (SDR) family.</text>
</comment>
<evidence type="ECO:0000313" key="5">
    <source>
        <dbReference type="Proteomes" id="UP000619295"/>
    </source>
</evidence>
<reference evidence="4" key="1">
    <citation type="submission" date="2020-09" db="EMBL/GenBank/DDBJ databases">
        <title>Bosea spartocytisi sp. nov. a root nodule endophyte of Spartocytisus supranubius in the high mountain ecosystem fo the Teide National Park (Canary Islands, Spain).</title>
        <authorList>
            <person name="Pulido-Suarez L."/>
            <person name="Peix A."/>
            <person name="Igual J.M."/>
            <person name="Socas-Perez N."/>
            <person name="Velazquez E."/>
            <person name="Flores-Felix J.D."/>
            <person name="Leon-Barrios M."/>
        </authorList>
    </citation>
    <scope>NUCLEOTIDE SEQUENCE</scope>
    <source>
        <strain evidence="4">SSUT16</strain>
    </source>
</reference>
<evidence type="ECO:0000256" key="2">
    <source>
        <dbReference type="ARBA" id="ARBA00022857"/>
    </source>
</evidence>
<dbReference type="SUPFAM" id="SSF51735">
    <property type="entry name" value="NAD(P)-binding Rossmann-fold domains"/>
    <property type="match status" value="1"/>
</dbReference>
<dbReference type="PANTHER" id="PTHR43391:SF14">
    <property type="entry name" value="DEHYDROGENASE_REDUCTASE SDR FAMILY PROTEIN 7-LIKE"/>
    <property type="match status" value="1"/>
</dbReference>
<dbReference type="AlphaFoldDB" id="A0A927I2N0"/>
<name>A0A927I2N0_9HYPH</name>
<dbReference type="InterPro" id="IPR002347">
    <property type="entry name" value="SDR_fam"/>
</dbReference>
<keyword evidence="3" id="KW-0560">Oxidoreductase</keyword>
<gene>
    <name evidence="4" type="ORF">IED13_18940</name>
</gene>
<keyword evidence="2" id="KW-0521">NADP</keyword>
<comment type="caution">
    <text evidence="4">The sequence shown here is derived from an EMBL/GenBank/DDBJ whole genome shotgun (WGS) entry which is preliminary data.</text>
</comment>
<dbReference type="Pfam" id="PF00106">
    <property type="entry name" value="adh_short"/>
    <property type="match status" value="1"/>
</dbReference>
<keyword evidence="5" id="KW-1185">Reference proteome</keyword>
<dbReference type="PANTHER" id="PTHR43391">
    <property type="entry name" value="RETINOL DEHYDROGENASE-RELATED"/>
    <property type="match status" value="1"/>
</dbReference>
<evidence type="ECO:0000256" key="1">
    <source>
        <dbReference type="ARBA" id="ARBA00006484"/>
    </source>
</evidence>
<dbReference type="PRINTS" id="PR00081">
    <property type="entry name" value="GDHRDH"/>
</dbReference>
<organism evidence="4 5">
    <name type="scientific">Bosea spartocytisi</name>
    <dbReference type="NCBI Taxonomy" id="2773451"/>
    <lineage>
        <taxon>Bacteria</taxon>
        <taxon>Pseudomonadati</taxon>
        <taxon>Pseudomonadota</taxon>
        <taxon>Alphaproteobacteria</taxon>
        <taxon>Hyphomicrobiales</taxon>
        <taxon>Boseaceae</taxon>
        <taxon>Bosea</taxon>
    </lineage>
</organism>
<dbReference type="EMBL" id="JACXWY010000013">
    <property type="protein sequence ID" value="MBD3847783.1"/>
    <property type="molecule type" value="Genomic_DNA"/>
</dbReference>
<evidence type="ECO:0000256" key="3">
    <source>
        <dbReference type="ARBA" id="ARBA00023002"/>
    </source>
</evidence>
<dbReference type="RefSeq" id="WP_191125104.1">
    <property type="nucleotide sequence ID" value="NZ_JACXWY010000013.1"/>
</dbReference>
<protein>
    <submittedName>
        <fullName evidence="4">SDR family NAD(P)-dependent oxidoreductase</fullName>
    </submittedName>
</protein>
<dbReference type="Gene3D" id="3.40.50.720">
    <property type="entry name" value="NAD(P)-binding Rossmann-like Domain"/>
    <property type="match status" value="1"/>
</dbReference>
<dbReference type="Proteomes" id="UP000619295">
    <property type="component" value="Unassembled WGS sequence"/>
</dbReference>
<dbReference type="InterPro" id="IPR036291">
    <property type="entry name" value="NAD(P)-bd_dom_sf"/>
</dbReference>
<sequence length="261" mass="27735">MALPRMKPTDGVAWITGASSGIGAAVALELARRGWTVAVTARRTDALEAVAREAESLPGRIVAHAGDVTDEQAMRDIVEAVETVHGPIALAFLNAGVAPGPTGGPFEPANVEAAMAVNLFGVAKGLSAALGPMTQRGRGQIAVNASLVGYRGLIGAAAYGASKAAAIHLCEALYLDCRRAGIRLQLVNPGFVDTPMTRRNRFAMPFLMSVEESARRIVDGFERGGFEITFPRRLAWILKAARLLPYPAYFALLSRVVDRQR</sequence>
<proteinExistence type="inferred from homology"/>
<accession>A0A927I2N0</accession>
<dbReference type="GO" id="GO:0016491">
    <property type="term" value="F:oxidoreductase activity"/>
    <property type="evidence" value="ECO:0007669"/>
    <property type="project" value="UniProtKB-KW"/>
</dbReference>